<sequence>MITQELNTEQTPELNKALYETAKVFVQPVKNKEAHYGKYADLSAIDSAIRKAIKKADSGLSFYQGVLDNQTANGGKDSCKIYTTIRHVSGESLTIYGDSFPRDVKMQTQGANETYAKRTSLCLAFGVVADDDDDGQSVALLDDYKAKQEEARERVTKWIASEFMTLKKDEIDKLRLVLKKKDKKPTDLSYAEAFQLAGALNFYKLQQGQFEEK</sequence>
<proteinExistence type="predicted"/>
<evidence type="ECO:0000313" key="2">
    <source>
        <dbReference type="Proteomes" id="UP001179858"/>
    </source>
</evidence>
<organism evidence="1 2">
    <name type="scientific">Latilactobacillus sakei</name>
    <name type="common">Lactobacillus sakei</name>
    <dbReference type="NCBI Taxonomy" id="1599"/>
    <lineage>
        <taxon>Bacteria</taxon>
        <taxon>Bacillati</taxon>
        <taxon>Bacillota</taxon>
        <taxon>Bacilli</taxon>
        <taxon>Lactobacillales</taxon>
        <taxon>Lactobacillaceae</taxon>
        <taxon>Latilactobacillus</taxon>
    </lineage>
</organism>
<dbReference type="InterPro" id="IPR007499">
    <property type="entry name" value="ERF_bacteria_virus"/>
</dbReference>
<dbReference type="Pfam" id="PF04404">
    <property type="entry name" value="ERF"/>
    <property type="match status" value="1"/>
</dbReference>
<name>A0AAF0GRA2_LATSK</name>
<gene>
    <name evidence="1" type="ORF">QBD03_07455</name>
</gene>
<dbReference type="AlphaFoldDB" id="A0AAF0GRA2"/>
<protein>
    <submittedName>
        <fullName evidence="1">ERF family protein</fullName>
    </submittedName>
</protein>
<accession>A0AAF0GRA2</accession>
<dbReference type="RefSeq" id="WP_280102651.1">
    <property type="nucleotide sequence ID" value="NZ_CP122959.1"/>
</dbReference>
<evidence type="ECO:0000313" key="1">
    <source>
        <dbReference type="EMBL" id="WGI18585.1"/>
    </source>
</evidence>
<dbReference type="Proteomes" id="UP001179858">
    <property type="component" value="Chromosome"/>
</dbReference>
<reference evidence="1" key="1">
    <citation type="submission" date="2023-04" db="EMBL/GenBank/DDBJ databases">
        <title>Novel strain of Lactilactobacillus sakei and use thereof.</title>
        <authorList>
            <person name="Kim S.Y."/>
        </authorList>
    </citation>
    <scope>NUCLEOTIDE SEQUENCE</scope>
    <source>
        <strain evidence="1">HUP1</strain>
    </source>
</reference>
<dbReference type="EMBL" id="CP122959">
    <property type="protein sequence ID" value="WGI18585.1"/>
    <property type="molecule type" value="Genomic_DNA"/>
</dbReference>